<dbReference type="Proteomes" id="UP000178059">
    <property type="component" value="Unassembled WGS sequence"/>
</dbReference>
<dbReference type="GO" id="GO:0006508">
    <property type="term" value="P:proteolysis"/>
    <property type="evidence" value="ECO:0007669"/>
    <property type="project" value="InterPro"/>
</dbReference>
<dbReference type="GO" id="GO:0008233">
    <property type="term" value="F:peptidase activity"/>
    <property type="evidence" value="ECO:0007669"/>
    <property type="project" value="InterPro"/>
</dbReference>
<dbReference type="PROSITE" id="PS50990">
    <property type="entry name" value="PEPTIDASE_C39"/>
    <property type="match status" value="1"/>
</dbReference>
<dbReference type="Gene3D" id="3.90.70.10">
    <property type="entry name" value="Cysteine proteinases"/>
    <property type="match status" value="1"/>
</dbReference>
<accession>A0A1F6VIS0</accession>
<feature type="domain" description="Peptidase C39" evidence="1">
    <location>
        <begin position="48"/>
        <end position="189"/>
    </location>
</feature>
<dbReference type="GO" id="GO:0016020">
    <property type="term" value="C:membrane"/>
    <property type="evidence" value="ECO:0007669"/>
    <property type="project" value="InterPro"/>
</dbReference>
<organism evidence="2 3">
    <name type="scientific">Candidatus Nomurabacteria bacterium RIFCSPHIGHO2_01_FULL_42_16</name>
    <dbReference type="NCBI Taxonomy" id="1801743"/>
    <lineage>
        <taxon>Bacteria</taxon>
        <taxon>Candidatus Nomuraibacteriota</taxon>
    </lineage>
</organism>
<sequence>MKKILIIYSIVLVSLNLFGQIEPHNRNSENLNHDYIIPNADPPESSLDIKEGGCGEDCLSTVFRMQEKAMSQKEINESVRNPGRGLHGNEIIKALEKNDITYKDISIITRRYSEYLNKVIIPAILNNNPVLLGVKIYPDEHPEWTADHFILLVGYNSITNELIYNSNNERERISVQKLLNNERGYSIVNKYEKIFAIQFADSANGKLFSPE</sequence>
<reference evidence="2 3" key="1">
    <citation type="journal article" date="2016" name="Nat. Commun.">
        <title>Thousands of microbial genomes shed light on interconnected biogeochemical processes in an aquifer system.</title>
        <authorList>
            <person name="Anantharaman K."/>
            <person name="Brown C.T."/>
            <person name="Hug L.A."/>
            <person name="Sharon I."/>
            <person name="Castelle C.J."/>
            <person name="Probst A.J."/>
            <person name="Thomas B.C."/>
            <person name="Singh A."/>
            <person name="Wilkins M.J."/>
            <person name="Karaoz U."/>
            <person name="Brodie E.L."/>
            <person name="Williams K.H."/>
            <person name="Hubbard S.S."/>
            <person name="Banfield J.F."/>
        </authorList>
    </citation>
    <scope>NUCLEOTIDE SEQUENCE [LARGE SCALE GENOMIC DNA]</scope>
</reference>
<evidence type="ECO:0000313" key="3">
    <source>
        <dbReference type="Proteomes" id="UP000178059"/>
    </source>
</evidence>
<name>A0A1F6VIS0_9BACT</name>
<evidence type="ECO:0000259" key="1">
    <source>
        <dbReference type="PROSITE" id="PS50990"/>
    </source>
</evidence>
<proteinExistence type="predicted"/>
<comment type="caution">
    <text evidence="2">The sequence shown here is derived from an EMBL/GenBank/DDBJ whole genome shotgun (WGS) entry which is preliminary data.</text>
</comment>
<dbReference type="InterPro" id="IPR005074">
    <property type="entry name" value="Peptidase_C39"/>
</dbReference>
<evidence type="ECO:0000313" key="2">
    <source>
        <dbReference type="EMBL" id="OGI69514.1"/>
    </source>
</evidence>
<dbReference type="EMBL" id="MFTT01000024">
    <property type="protein sequence ID" value="OGI69514.1"/>
    <property type="molecule type" value="Genomic_DNA"/>
</dbReference>
<protein>
    <recommendedName>
        <fullName evidence="1">Peptidase C39 domain-containing protein</fullName>
    </recommendedName>
</protein>
<gene>
    <name evidence="2" type="ORF">A2824_03560</name>
</gene>
<dbReference type="AlphaFoldDB" id="A0A1F6VIS0"/>
<dbReference type="GO" id="GO:0005524">
    <property type="term" value="F:ATP binding"/>
    <property type="evidence" value="ECO:0007669"/>
    <property type="project" value="InterPro"/>
</dbReference>